<dbReference type="AlphaFoldDB" id="A0A6H5G4P9"/>
<evidence type="ECO:0008006" key="3">
    <source>
        <dbReference type="Google" id="ProtNLM"/>
    </source>
</evidence>
<protein>
    <recommendedName>
        <fullName evidence="3">LRRNT domain-containing protein</fullName>
    </recommendedName>
</protein>
<keyword evidence="2" id="KW-1185">Reference proteome</keyword>
<evidence type="ECO:0000313" key="1">
    <source>
        <dbReference type="EMBL" id="CAA9997710.1"/>
    </source>
</evidence>
<proteinExistence type="predicted"/>
<accession>A0A6H5G4P9</accession>
<organism evidence="1 2">
    <name type="scientific">Nesidiocoris tenuis</name>
    <dbReference type="NCBI Taxonomy" id="355587"/>
    <lineage>
        <taxon>Eukaryota</taxon>
        <taxon>Metazoa</taxon>
        <taxon>Ecdysozoa</taxon>
        <taxon>Arthropoda</taxon>
        <taxon>Hexapoda</taxon>
        <taxon>Insecta</taxon>
        <taxon>Pterygota</taxon>
        <taxon>Neoptera</taxon>
        <taxon>Paraneoptera</taxon>
        <taxon>Hemiptera</taxon>
        <taxon>Heteroptera</taxon>
        <taxon>Panheteroptera</taxon>
        <taxon>Cimicomorpha</taxon>
        <taxon>Miridae</taxon>
        <taxon>Dicyphina</taxon>
        <taxon>Nesidiocoris</taxon>
    </lineage>
</organism>
<sequence>MEVLSVIYAPLVFFRLQRFISYEKRTLKIGKQIIFYSKYLYAHCHLDYSGAEGSTIATLQCVGLQEGRPQHCRAPYHGSQRQSCTVVEKLEKPYQLKRKKTKNTHTVSLRGRGDRRRVVVAEEEMLLGRIVAAVLLLLSSSTTACPPPPASCLCDASGVVLCAAAGFTTIPKDLPPTTTKLLHPPPLMWLVTPFTFARIPLRLSNSSDDHQCTTLIRIPPKCWQCSVDKSAARPKMKIGLAVQIENFLQALTPVFMKARKDLPSGPRRIPVVEINAIMK</sequence>
<name>A0A6H5G4P9_9HEMI</name>
<reference evidence="1 2" key="1">
    <citation type="submission" date="2020-02" db="EMBL/GenBank/DDBJ databases">
        <authorList>
            <person name="Ferguson B K."/>
        </authorList>
    </citation>
    <scope>NUCLEOTIDE SEQUENCE [LARGE SCALE GENOMIC DNA]</scope>
</reference>
<gene>
    <name evidence="1" type="ORF">NTEN_LOCUS4004</name>
</gene>
<dbReference type="Proteomes" id="UP000479000">
    <property type="component" value="Unassembled WGS sequence"/>
</dbReference>
<dbReference type="EMBL" id="CADCXU010005913">
    <property type="protein sequence ID" value="CAA9997710.1"/>
    <property type="molecule type" value="Genomic_DNA"/>
</dbReference>
<evidence type="ECO:0000313" key="2">
    <source>
        <dbReference type="Proteomes" id="UP000479000"/>
    </source>
</evidence>